<accession>A0ABT6KPR5</accession>
<comment type="caution">
    <text evidence="4">The sequence shown here is derived from an EMBL/GenBank/DDBJ whole genome shotgun (WGS) entry which is preliminary data.</text>
</comment>
<dbReference type="CDD" id="cd24161">
    <property type="entry name" value="NUDIX_ADPRase_Ndx2"/>
    <property type="match status" value="1"/>
</dbReference>
<dbReference type="Proteomes" id="UP001160142">
    <property type="component" value="Unassembled WGS sequence"/>
</dbReference>
<evidence type="ECO:0000313" key="4">
    <source>
        <dbReference type="EMBL" id="MDH6181978.1"/>
    </source>
</evidence>
<evidence type="ECO:0000256" key="1">
    <source>
        <dbReference type="ARBA" id="ARBA00001946"/>
    </source>
</evidence>
<dbReference type="InterPro" id="IPR015797">
    <property type="entry name" value="NUDIX_hydrolase-like_dom_sf"/>
</dbReference>
<feature type="domain" description="Nudix hydrolase" evidence="3">
    <location>
        <begin position="38"/>
        <end position="170"/>
    </location>
</feature>
<dbReference type="InterPro" id="IPR000086">
    <property type="entry name" value="NUDIX_hydrolase_dom"/>
</dbReference>
<gene>
    <name evidence="4" type="ORF">M2152_002160</name>
</gene>
<dbReference type="Pfam" id="PF00293">
    <property type="entry name" value="NUDIX"/>
    <property type="match status" value="1"/>
</dbReference>
<dbReference type="PANTHER" id="PTHR11839">
    <property type="entry name" value="UDP/ADP-SUGAR PYROPHOSPHATASE"/>
    <property type="match status" value="1"/>
</dbReference>
<dbReference type="EC" id="3.6.1.58" evidence="4"/>
<keyword evidence="5" id="KW-1185">Reference proteome</keyword>
<dbReference type="GO" id="GO:0016787">
    <property type="term" value="F:hydrolase activity"/>
    <property type="evidence" value="ECO:0007669"/>
    <property type="project" value="UniProtKB-KW"/>
</dbReference>
<dbReference type="PROSITE" id="PS51462">
    <property type="entry name" value="NUDIX"/>
    <property type="match status" value="1"/>
</dbReference>
<dbReference type="RefSeq" id="WP_322134271.1">
    <property type="nucleotide sequence ID" value="NZ_CP085036.1"/>
</dbReference>
<dbReference type="SUPFAM" id="SSF55811">
    <property type="entry name" value="Nudix"/>
    <property type="match status" value="1"/>
</dbReference>
<name>A0ABT6KPR5_9MICO</name>
<sequence length="181" mass="19631">MPWITRSSRVVYENRWISVREDTVEGPGGPGIYGVVTVRHPAVFIVAVDDDDRVCCVEIDRYATGGPSIEVPAGGTDGEEPADAAARELREETGLIAREWTLLGRMNALNGVSNAPEYVYLARGLTQDPTADTLATQQEEGIGEVTWVPFDRALEMISDGTITDGETVAALAYAALHLRRL</sequence>
<comment type="cofactor">
    <cofactor evidence="1">
        <name>Mg(2+)</name>
        <dbReference type="ChEBI" id="CHEBI:18420"/>
    </cofactor>
</comment>
<dbReference type="PANTHER" id="PTHR11839:SF18">
    <property type="entry name" value="NUDIX HYDROLASE DOMAIN-CONTAINING PROTEIN"/>
    <property type="match status" value="1"/>
</dbReference>
<dbReference type="EMBL" id="JARXVQ010000001">
    <property type="protein sequence ID" value="MDH6181978.1"/>
    <property type="molecule type" value="Genomic_DNA"/>
</dbReference>
<protein>
    <submittedName>
        <fullName evidence="4">8-oxo-dGTP pyrophosphatase MutT (NUDIX family)</fullName>
        <ecNumber evidence="4">3.6.1.58</ecNumber>
    </submittedName>
</protein>
<reference evidence="4 5" key="1">
    <citation type="submission" date="2023-04" db="EMBL/GenBank/DDBJ databases">
        <title>Genome Encyclopedia of Bacteria and Archaea VI: Functional Genomics of Type Strains.</title>
        <authorList>
            <person name="Whitman W."/>
        </authorList>
    </citation>
    <scope>NUCLEOTIDE SEQUENCE [LARGE SCALE GENOMIC DNA]</scope>
    <source>
        <strain evidence="4 5">SG_E_30_P1</strain>
    </source>
</reference>
<evidence type="ECO:0000259" key="3">
    <source>
        <dbReference type="PROSITE" id="PS51462"/>
    </source>
</evidence>
<dbReference type="Gene3D" id="3.90.79.10">
    <property type="entry name" value="Nucleoside Triphosphate Pyrophosphohydrolase"/>
    <property type="match status" value="1"/>
</dbReference>
<evidence type="ECO:0000313" key="5">
    <source>
        <dbReference type="Proteomes" id="UP001160142"/>
    </source>
</evidence>
<proteinExistence type="predicted"/>
<organism evidence="4 5">
    <name type="scientific">Antiquaquibacter oligotrophicus</name>
    <dbReference type="NCBI Taxonomy" id="2880260"/>
    <lineage>
        <taxon>Bacteria</taxon>
        <taxon>Bacillati</taxon>
        <taxon>Actinomycetota</taxon>
        <taxon>Actinomycetes</taxon>
        <taxon>Micrococcales</taxon>
        <taxon>Microbacteriaceae</taxon>
        <taxon>Antiquaquibacter</taxon>
    </lineage>
</organism>
<keyword evidence="2 4" id="KW-0378">Hydrolase</keyword>
<evidence type="ECO:0000256" key="2">
    <source>
        <dbReference type="ARBA" id="ARBA00022801"/>
    </source>
</evidence>